<evidence type="ECO:0000313" key="2">
    <source>
        <dbReference type="Proteomes" id="UP000651482"/>
    </source>
</evidence>
<organism evidence="1 2">
    <name type="scientific">Yeguia hominis</name>
    <dbReference type="NCBI Taxonomy" id="2763662"/>
    <lineage>
        <taxon>Bacteria</taxon>
        <taxon>Bacillati</taxon>
        <taxon>Bacillota</taxon>
        <taxon>Clostridia</taxon>
        <taxon>Eubacteriales</taxon>
        <taxon>Yeguiaceae</taxon>
        <taxon>Yeguia</taxon>
    </lineage>
</organism>
<reference evidence="1" key="1">
    <citation type="submission" date="2020-08" db="EMBL/GenBank/DDBJ databases">
        <title>Genome public.</title>
        <authorList>
            <person name="Liu C."/>
            <person name="Sun Q."/>
        </authorList>
    </citation>
    <scope>NUCLEOTIDE SEQUENCE</scope>
    <source>
        <strain evidence="1">NSJ-40</strain>
    </source>
</reference>
<comment type="caution">
    <text evidence="1">The sequence shown here is derived from an EMBL/GenBank/DDBJ whole genome shotgun (WGS) entry which is preliminary data.</text>
</comment>
<dbReference type="RefSeq" id="WP_249320140.1">
    <property type="nucleotide sequence ID" value="NZ_JACRSN010000019.1"/>
</dbReference>
<dbReference type="AlphaFoldDB" id="A0A926DC02"/>
<protein>
    <submittedName>
        <fullName evidence="1">Uncharacterized protein</fullName>
    </submittedName>
</protein>
<keyword evidence="2" id="KW-1185">Reference proteome</keyword>
<accession>A0A926DC02</accession>
<dbReference type="EMBL" id="JACRSN010000019">
    <property type="protein sequence ID" value="MBC8534554.1"/>
    <property type="molecule type" value="Genomic_DNA"/>
</dbReference>
<gene>
    <name evidence="1" type="ORF">IAG03_11285</name>
</gene>
<proteinExistence type="predicted"/>
<evidence type="ECO:0000313" key="1">
    <source>
        <dbReference type="EMBL" id="MBC8534554.1"/>
    </source>
</evidence>
<dbReference type="Proteomes" id="UP000651482">
    <property type="component" value="Unassembled WGS sequence"/>
</dbReference>
<name>A0A926DC02_9FIRM</name>
<sequence>MNFWGTANTICPFYQRESEYRITCEGISEGTMLSLGFSSSGQKMLWQEQYCSQFHFACCPIAQMVEKKYEAQKAGDGEARDSIQ</sequence>